<dbReference type="Proteomes" id="UP001156691">
    <property type="component" value="Unassembled WGS sequence"/>
</dbReference>
<dbReference type="InterPro" id="IPR012341">
    <property type="entry name" value="6hp_glycosidase-like_sf"/>
</dbReference>
<protein>
    <recommendedName>
        <fullName evidence="3">N-acylglucosamine 2-epimerase</fullName>
    </recommendedName>
</protein>
<name>A0ABQ5W930_9HYPH</name>
<accession>A0ABQ5W930</accession>
<gene>
    <name evidence="1" type="ORF">GCM10010862_38070</name>
</gene>
<evidence type="ECO:0008006" key="3">
    <source>
        <dbReference type="Google" id="ProtNLM"/>
    </source>
</evidence>
<sequence>MTDDFFEAARGCYLAANAATLRWMLDRPRLRGVYLNTKLNPLTLVDYGPEDGWRGPDYVYGWIQGRGLEAVVTHARAFDDATLSADLDAAGLALMRALDALRATDGHAYFAYDGHMQPIRFDVDGRPVPQRTPGDIYTYSDIFVVKGLVAAAAARQPTALPRYIEALETLVDAIENGRFQMDEKRPLEEAAIADEPDDFGPRMILLGAAGMLSRAGLRGTAAIFADRFIAHVIDRHFDPRSGLLRNAPGLEPCNVGHAIEFVGFALDYLPADCDPELLRVLRTVLVSSVRFGLKGPGIRLVVSAETGAPISPYCPWWSLPETIRAASLCWERTRDQDVLAVWRQCDTIFFRDYWRPEASIAYQCLTESGPVDYVPATPDLDPGYHTGLSLLAAIDMIERQRTAS</sequence>
<evidence type="ECO:0000313" key="2">
    <source>
        <dbReference type="Proteomes" id="UP001156691"/>
    </source>
</evidence>
<dbReference type="SUPFAM" id="SSF48208">
    <property type="entry name" value="Six-hairpin glycosidases"/>
    <property type="match status" value="1"/>
</dbReference>
<keyword evidence="2" id="KW-1185">Reference proteome</keyword>
<dbReference type="EMBL" id="BSNS01000020">
    <property type="protein sequence ID" value="GLQ56548.1"/>
    <property type="molecule type" value="Genomic_DNA"/>
</dbReference>
<organism evidence="1 2">
    <name type="scientific">Devosia nitrariae</name>
    <dbReference type="NCBI Taxonomy" id="2071872"/>
    <lineage>
        <taxon>Bacteria</taxon>
        <taxon>Pseudomonadati</taxon>
        <taxon>Pseudomonadota</taxon>
        <taxon>Alphaproteobacteria</taxon>
        <taxon>Hyphomicrobiales</taxon>
        <taxon>Devosiaceae</taxon>
        <taxon>Devosia</taxon>
    </lineage>
</organism>
<dbReference type="RefSeq" id="WP_284341949.1">
    <property type="nucleotide sequence ID" value="NZ_BSNS01000020.1"/>
</dbReference>
<evidence type="ECO:0000313" key="1">
    <source>
        <dbReference type="EMBL" id="GLQ56548.1"/>
    </source>
</evidence>
<dbReference type="InterPro" id="IPR008928">
    <property type="entry name" value="6-hairpin_glycosidase_sf"/>
</dbReference>
<comment type="caution">
    <text evidence="1">The sequence shown here is derived from an EMBL/GenBank/DDBJ whole genome shotgun (WGS) entry which is preliminary data.</text>
</comment>
<reference evidence="2" key="1">
    <citation type="journal article" date="2019" name="Int. J. Syst. Evol. Microbiol.">
        <title>The Global Catalogue of Microorganisms (GCM) 10K type strain sequencing project: providing services to taxonomists for standard genome sequencing and annotation.</title>
        <authorList>
            <consortium name="The Broad Institute Genomics Platform"/>
            <consortium name="The Broad Institute Genome Sequencing Center for Infectious Disease"/>
            <person name="Wu L."/>
            <person name="Ma J."/>
        </authorList>
    </citation>
    <scope>NUCLEOTIDE SEQUENCE [LARGE SCALE GENOMIC DNA]</scope>
    <source>
        <strain evidence="2">NBRC 112416</strain>
    </source>
</reference>
<dbReference type="Gene3D" id="1.50.10.10">
    <property type="match status" value="1"/>
</dbReference>
<proteinExistence type="predicted"/>